<dbReference type="InterPro" id="IPR051329">
    <property type="entry name" value="NIR_SIR_4Fe-4S"/>
</dbReference>
<sequence length="565" mass="62622">MPATPEKPAPATPRRKASRHRGEGQWAVGHFTPLNGNEQFKKDDDGLNVRTRIETVYSKRGFDSIDPNDLRGRMRWWGLYTQRKPGIDGGKTAVLAPEELDDEYFMLRVRVDGGRLTTEQLRVIGGISEEFARGTADLTDRQNVQYHWIRIEDVPEIWRRLEAVGLHTTEACGDTPRVILGSPVAGVAENEIIDGSPAIDEIQRRFIGNPEFSNLPRKFKTAISGSPQLDVAHEINDVAFVGVHHPEHGPGFDLWVGGGLSTNPKLGVRLGAWVALDDVPDVFAGVIGIFRDYGYRRLRNRARLKFLVADWGPEKFRQVLEDEYLGRKLADGPAPEQPAGVWRDHLGVHRQKDGRFYVGFAPRVGRVDGATLTKIADVAEAHGSGRLRTTAEQKMIVLDVEQEQVDSLVSALEALDLRVNASPFRRGTMACTGIEFCKLAIVETKARGASLIDELERRVPEFDEPITINLNGCPNACARIQVADIGLKGQLVLDEAGNQVEGYQVHLGGALGLDAGFGRKVRGLKVTADELPDYVERLLKRFQAEREDGERFAVWAARAGEEALK</sequence>
<organism evidence="17 18">
    <name type="scientific">Streptomyces alfalfae</name>
    <dbReference type="NCBI Taxonomy" id="1642299"/>
    <lineage>
        <taxon>Bacteria</taxon>
        <taxon>Bacillati</taxon>
        <taxon>Actinomycetota</taxon>
        <taxon>Actinomycetes</taxon>
        <taxon>Kitasatosporales</taxon>
        <taxon>Streptomycetaceae</taxon>
        <taxon>Streptomyces</taxon>
    </lineage>
</organism>
<dbReference type="InterPro" id="IPR006066">
    <property type="entry name" value="NO2/SO3_Rdtase_FeS/sirohaem_BS"/>
</dbReference>
<evidence type="ECO:0000256" key="1">
    <source>
        <dbReference type="ARBA" id="ARBA00001929"/>
    </source>
</evidence>
<dbReference type="PROSITE" id="PS00365">
    <property type="entry name" value="NIR_SIR"/>
    <property type="match status" value="1"/>
</dbReference>
<comment type="function">
    <text evidence="3">Catalyzes the reduction of sulfite to sulfide, a step in the biosynthesis of sulfur-containing amino acids and cofactors.</text>
</comment>
<dbReference type="InterPro" id="IPR006067">
    <property type="entry name" value="NO2/SO3_Rdtase_4Fe4S_dom"/>
</dbReference>
<feature type="compositionally biased region" description="Pro residues" evidence="14">
    <location>
        <begin position="1"/>
        <end position="11"/>
    </location>
</feature>
<dbReference type="PRINTS" id="PR00397">
    <property type="entry name" value="SIROHAEM"/>
</dbReference>
<evidence type="ECO:0000313" key="18">
    <source>
        <dbReference type="Proteomes" id="UP000596130"/>
    </source>
</evidence>
<evidence type="ECO:0000256" key="8">
    <source>
        <dbReference type="ARBA" id="ARBA00022723"/>
    </source>
</evidence>
<dbReference type="AlphaFoldDB" id="A0A7T4U0B7"/>
<dbReference type="FunFam" id="3.30.413.10:FF:000009">
    <property type="entry name" value="Sulfite reductase [ferredoxin]"/>
    <property type="match status" value="1"/>
</dbReference>
<keyword evidence="10" id="KW-0560">Oxidoreductase</keyword>
<feature type="domain" description="Nitrite/Sulfite reductase ferredoxin-like" evidence="16">
    <location>
        <begin position="349"/>
        <end position="414"/>
    </location>
</feature>
<dbReference type="PANTHER" id="PTHR32439:SF0">
    <property type="entry name" value="FERREDOXIN--NITRITE REDUCTASE, CHLOROPLASTIC"/>
    <property type="match status" value="1"/>
</dbReference>
<evidence type="ECO:0000256" key="2">
    <source>
        <dbReference type="ARBA" id="ARBA00001966"/>
    </source>
</evidence>
<comment type="catalytic activity">
    <reaction evidence="13">
        <text>hydrogen sulfide + 6 oxidized [2Fe-2S]-[ferredoxin] + 3 H2O = sulfite + 6 reduced [2Fe-2S]-[ferredoxin] + 7 H(+)</text>
        <dbReference type="Rhea" id="RHEA:23132"/>
        <dbReference type="Rhea" id="RHEA-COMP:10000"/>
        <dbReference type="Rhea" id="RHEA-COMP:10001"/>
        <dbReference type="ChEBI" id="CHEBI:15377"/>
        <dbReference type="ChEBI" id="CHEBI:15378"/>
        <dbReference type="ChEBI" id="CHEBI:17359"/>
        <dbReference type="ChEBI" id="CHEBI:29919"/>
        <dbReference type="ChEBI" id="CHEBI:33737"/>
        <dbReference type="ChEBI" id="CHEBI:33738"/>
        <dbReference type="EC" id="1.8.7.1"/>
    </reaction>
</comment>
<dbReference type="Pfam" id="PF01077">
    <property type="entry name" value="NIR_SIR"/>
    <property type="match status" value="2"/>
</dbReference>
<evidence type="ECO:0000256" key="5">
    <source>
        <dbReference type="ARBA" id="ARBA00012353"/>
    </source>
</evidence>
<evidence type="ECO:0000256" key="10">
    <source>
        <dbReference type="ARBA" id="ARBA00023002"/>
    </source>
</evidence>
<comment type="cofactor">
    <cofactor evidence="2">
        <name>[4Fe-4S] cluster</name>
        <dbReference type="ChEBI" id="CHEBI:49883"/>
    </cofactor>
</comment>
<dbReference type="GO" id="GO:0050311">
    <property type="term" value="F:sulfite reductase (ferredoxin) activity"/>
    <property type="evidence" value="ECO:0007669"/>
    <property type="project" value="UniProtKB-EC"/>
</dbReference>
<name>A0A7T4U0B7_9ACTN</name>
<dbReference type="GO" id="GO:0020037">
    <property type="term" value="F:heme binding"/>
    <property type="evidence" value="ECO:0007669"/>
    <property type="project" value="InterPro"/>
</dbReference>
<dbReference type="RefSeq" id="WP_198503922.1">
    <property type="nucleotide sequence ID" value="NZ_CP065959.1"/>
</dbReference>
<evidence type="ECO:0000256" key="7">
    <source>
        <dbReference type="ARBA" id="ARBA00022617"/>
    </source>
</evidence>
<dbReference type="GO" id="GO:0051539">
    <property type="term" value="F:4 iron, 4 sulfur cluster binding"/>
    <property type="evidence" value="ECO:0007669"/>
    <property type="project" value="UniProtKB-KW"/>
</dbReference>
<protein>
    <recommendedName>
        <fullName evidence="5">assimilatory sulfite reductase (ferredoxin)</fullName>
        <ecNumber evidence="5">1.8.7.1</ecNumber>
    </recommendedName>
</protein>
<feature type="region of interest" description="Disordered" evidence="14">
    <location>
        <begin position="1"/>
        <end position="43"/>
    </location>
</feature>
<feature type="domain" description="Nitrite/sulphite reductase 4Fe-4S" evidence="15">
    <location>
        <begin position="425"/>
        <end position="564"/>
    </location>
</feature>
<accession>A0A7T4U0B7</accession>
<feature type="domain" description="Nitrite/sulphite reductase 4Fe-4S" evidence="15">
    <location>
        <begin position="172"/>
        <end position="328"/>
    </location>
</feature>
<evidence type="ECO:0000256" key="4">
    <source>
        <dbReference type="ARBA" id="ARBA00010429"/>
    </source>
</evidence>
<dbReference type="Proteomes" id="UP000596130">
    <property type="component" value="Chromosome"/>
</dbReference>
<feature type="domain" description="Nitrite/Sulfite reductase ferredoxin-like" evidence="16">
    <location>
        <begin position="101"/>
        <end position="164"/>
    </location>
</feature>
<dbReference type="PANTHER" id="PTHR32439">
    <property type="entry name" value="FERREDOXIN--NITRITE REDUCTASE, CHLOROPLASTIC"/>
    <property type="match status" value="1"/>
</dbReference>
<proteinExistence type="inferred from homology"/>
<evidence type="ECO:0000259" key="16">
    <source>
        <dbReference type="Pfam" id="PF03460"/>
    </source>
</evidence>
<dbReference type="InterPro" id="IPR045854">
    <property type="entry name" value="NO2/SO3_Rdtase_4Fe4S_sf"/>
</dbReference>
<keyword evidence="9" id="KW-0883">Thioether bond</keyword>
<keyword evidence="12" id="KW-0411">Iron-sulfur</keyword>
<evidence type="ECO:0000256" key="6">
    <source>
        <dbReference type="ARBA" id="ARBA00022485"/>
    </source>
</evidence>
<keyword evidence="11" id="KW-0408">Iron</keyword>
<dbReference type="FunFam" id="3.30.413.10:FF:000013">
    <property type="entry name" value="Sulfite reductase [ferredoxin]"/>
    <property type="match status" value="1"/>
</dbReference>
<evidence type="ECO:0000256" key="14">
    <source>
        <dbReference type="SAM" id="MobiDB-lite"/>
    </source>
</evidence>
<keyword evidence="6" id="KW-0004">4Fe-4S</keyword>
<evidence type="ECO:0000256" key="11">
    <source>
        <dbReference type="ARBA" id="ARBA00023004"/>
    </source>
</evidence>
<evidence type="ECO:0000313" key="17">
    <source>
        <dbReference type="EMBL" id="QQC92015.1"/>
    </source>
</evidence>
<reference evidence="17 18" key="1">
    <citation type="submission" date="2020-12" db="EMBL/GenBank/DDBJ databases">
        <title>Identification and biosynthesis of polyene macrolides produced by Streptomyces alfalfae Men-myco-93-63.</title>
        <authorList>
            <person name="Liu D."/>
            <person name="Li Y."/>
            <person name="Liu L."/>
            <person name="Han X."/>
            <person name="Shen F."/>
        </authorList>
    </citation>
    <scope>NUCLEOTIDE SEQUENCE [LARGE SCALE GENOMIC DNA]</scope>
    <source>
        <strain evidence="17 18">Men-myco-93-63</strain>
    </source>
</reference>
<comment type="similarity">
    <text evidence="4">Belongs to the nitrite and sulfite reductase 4Fe-4S domain family.</text>
</comment>
<dbReference type="Gene3D" id="3.90.480.20">
    <property type="match status" value="1"/>
</dbReference>
<dbReference type="InterPro" id="IPR036136">
    <property type="entry name" value="Nit/Sulf_reduc_fer-like_dom_sf"/>
</dbReference>
<dbReference type="EC" id="1.8.7.1" evidence="5"/>
<evidence type="ECO:0000256" key="3">
    <source>
        <dbReference type="ARBA" id="ARBA00003247"/>
    </source>
</evidence>
<keyword evidence="7" id="KW-0349">Heme</keyword>
<dbReference type="EMBL" id="CP065959">
    <property type="protein sequence ID" value="QQC92015.1"/>
    <property type="molecule type" value="Genomic_DNA"/>
</dbReference>
<keyword evidence="8" id="KW-0479">Metal-binding</keyword>
<dbReference type="GO" id="GO:0046872">
    <property type="term" value="F:metal ion binding"/>
    <property type="evidence" value="ECO:0007669"/>
    <property type="project" value="UniProtKB-KW"/>
</dbReference>
<comment type="cofactor">
    <cofactor evidence="1">
        <name>siroheme</name>
        <dbReference type="ChEBI" id="CHEBI:60052"/>
    </cofactor>
</comment>
<dbReference type="FunFam" id="3.90.480.20:FF:000002">
    <property type="entry name" value="Sulfite reductase"/>
    <property type="match status" value="1"/>
</dbReference>
<evidence type="ECO:0000256" key="13">
    <source>
        <dbReference type="ARBA" id="ARBA00049518"/>
    </source>
</evidence>
<dbReference type="InterPro" id="IPR005117">
    <property type="entry name" value="NiRdtase/SiRdtase_haem-b_fer"/>
</dbReference>
<dbReference type="SUPFAM" id="SSF55124">
    <property type="entry name" value="Nitrite/Sulfite reductase N-terminal domain-like"/>
    <property type="match status" value="2"/>
</dbReference>
<evidence type="ECO:0000259" key="15">
    <source>
        <dbReference type="Pfam" id="PF01077"/>
    </source>
</evidence>
<dbReference type="Gene3D" id="3.30.413.10">
    <property type="entry name" value="Sulfite Reductase Hemoprotein, domain 1"/>
    <property type="match status" value="2"/>
</dbReference>
<evidence type="ECO:0000256" key="9">
    <source>
        <dbReference type="ARBA" id="ARBA00022784"/>
    </source>
</evidence>
<dbReference type="SUPFAM" id="SSF56014">
    <property type="entry name" value="Nitrite and sulphite reductase 4Fe-4S domain-like"/>
    <property type="match status" value="2"/>
</dbReference>
<dbReference type="Pfam" id="PF03460">
    <property type="entry name" value="NIR_SIR_ferr"/>
    <property type="match status" value="2"/>
</dbReference>
<gene>
    <name evidence="17" type="ORF">I8755_29145</name>
</gene>
<evidence type="ECO:0000256" key="12">
    <source>
        <dbReference type="ARBA" id="ARBA00023014"/>
    </source>
</evidence>